<dbReference type="STRING" id="192904.SAMN04488514_101340"/>
<organism evidence="2 3">
    <name type="scientific">Kriegella aquimaris</name>
    <dbReference type="NCBI Taxonomy" id="192904"/>
    <lineage>
        <taxon>Bacteria</taxon>
        <taxon>Pseudomonadati</taxon>
        <taxon>Bacteroidota</taxon>
        <taxon>Flavobacteriia</taxon>
        <taxon>Flavobacteriales</taxon>
        <taxon>Flavobacteriaceae</taxon>
        <taxon>Kriegella</taxon>
    </lineage>
</organism>
<dbReference type="InterPro" id="IPR034660">
    <property type="entry name" value="DinB/YfiT-like"/>
</dbReference>
<dbReference type="SUPFAM" id="SSF109854">
    <property type="entry name" value="DinB/YfiT-like putative metalloenzymes"/>
    <property type="match status" value="1"/>
</dbReference>
<evidence type="ECO:0000313" key="3">
    <source>
        <dbReference type="Proteomes" id="UP000199440"/>
    </source>
</evidence>
<name>A0A1G9J0C9_9FLAO</name>
<dbReference type="InterPro" id="IPR024775">
    <property type="entry name" value="DinB-like"/>
</dbReference>
<dbReference type="Gene3D" id="1.20.120.450">
    <property type="entry name" value="dinb family like domain"/>
    <property type="match status" value="1"/>
</dbReference>
<sequence length="182" mass="21128">MFWDFFYLSFMKTSEIQLPSPIPFYKTYIDVLGEVDLDDMLKNQLKNFPEFIESIPDATFHFAYAEGKWSIAEVLLHILDAERVFQYRALRFSRGDKTPLPGFDQDLFVVNSDCNSRSKKSLIEEYKAVRNATITLFSSFDRPVLDLKGTASDLEWSVAALGFVICGHQKHHRNIIRQRYLG</sequence>
<feature type="domain" description="DinB-like" evidence="1">
    <location>
        <begin position="41"/>
        <end position="176"/>
    </location>
</feature>
<protein>
    <submittedName>
        <fullName evidence="2">DinB superfamily protein</fullName>
    </submittedName>
</protein>
<evidence type="ECO:0000313" key="2">
    <source>
        <dbReference type="EMBL" id="SDL30594.1"/>
    </source>
</evidence>
<reference evidence="3" key="1">
    <citation type="submission" date="2016-10" db="EMBL/GenBank/DDBJ databases">
        <authorList>
            <person name="Varghese N."/>
            <person name="Submissions S."/>
        </authorList>
    </citation>
    <scope>NUCLEOTIDE SEQUENCE [LARGE SCALE GENOMIC DNA]</scope>
    <source>
        <strain evidence="3">DSM 19886</strain>
    </source>
</reference>
<evidence type="ECO:0000259" key="1">
    <source>
        <dbReference type="Pfam" id="PF12867"/>
    </source>
</evidence>
<gene>
    <name evidence="2" type="ORF">SAMN04488514_101340</name>
</gene>
<accession>A0A1G9J0C9</accession>
<dbReference type="Pfam" id="PF12867">
    <property type="entry name" value="DinB_2"/>
    <property type="match status" value="1"/>
</dbReference>
<keyword evidence="3" id="KW-1185">Reference proteome</keyword>
<dbReference type="EMBL" id="FNGV01000001">
    <property type="protein sequence ID" value="SDL30594.1"/>
    <property type="molecule type" value="Genomic_DNA"/>
</dbReference>
<dbReference type="AlphaFoldDB" id="A0A1G9J0C9"/>
<proteinExistence type="predicted"/>
<dbReference type="Proteomes" id="UP000199440">
    <property type="component" value="Unassembled WGS sequence"/>
</dbReference>